<name>A0A6J5Z6N4_9ZZZZ</name>
<organism evidence="1">
    <name type="scientific">freshwater metagenome</name>
    <dbReference type="NCBI Taxonomy" id="449393"/>
    <lineage>
        <taxon>unclassified sequences</taxon>
        <taxon>metagenomes</taxon>
        <taxon>ecological metagenomes</taxon>
    </lineage>
</organism>
<evidence type="ECO:0000313" key="6">
    <source>
        <dbReference type="EMBL" id="CAB5049063.1"/>
    </source>
</evidence>
<proteinExistence type="predicted"/>
<reference evidence="1" key="1">
    <citation type="submission" date="2020-05" db="EMBL/GenBank/DDBJ databases">
        <authorList>
            <person name="Chiriac C."/>
            <person name="Salcher M."/>
            <person name="Ghai R."/>
            <person name="Kavagutti S V."/>
        </authorList>
    </citation>
    <scope>NUCLEOTIDE SEQUENCE</scope>
</reference>
<evidence type="ECO:0000313" key="5">
    <source>
        <dbReference type="EMBL" id="CAB4854482.1"/>
    </source>
</evidence>
<dbReference type="EMBL" id="CAESAH010000013">
    <property type="protein sequence ID" value="CAB4336742.1"/>
    <property type="molecule type" value="Genomic_DNA"/>
</dbReference>
<dbReference type="EMBL" id="CAFAAU010000010">
    <property type="protein sequence ID" value="CAB4803329.1"/>
    <property type="molecule type" value="Genomic_DNA"/>
</dbReference>
<evidence type="ECO:0000313" key="4">
    <source>
        <dbReference type="EMBL" id="CAB4803329.1"/>
    </source>
</evidence>
<evidence type="ECO:0000313" key="2">
    <source>
        <dbReference type="EMBL" id="CAB4700747.1"/>
    </source>
</evidence>
<evidence type="ECO:0000313" key="1">
    <source>
        <dbReference type="EMBL" id="CAB4336742.1"/>
    </source>
</evidence>
<dbReference type="EMBL" id="CAEZZN010000016">
    <property type="protein sequence ID" value="CAB4765636.1"/>
    <property type="molecule type" value="Genomic_DNA"/>
</dbReference>
<protein>
    <submittedName>
        <fullName evidence="1">Unannotated protein</fullName>
    </submittedName>
</protein>
<accession>A0A6J5Z6N4</accession>
<sequence length="107" mass="11958">MAKTSEIWIVEGMEGITRRQQMQRLAEWKKLFLAEAGASAVNIYEGGYGEYNGAWIYSVEFDSAAAFGASQDKVMANSKSFDDAMDVWQKTPMLKFRGGGIIHHTDI</sequence>
<dbReference type="EMBL" id="CAFBQD010000014">
    <property type="protein sequence ID" value="CAB5049063.1"/>
    <property type="molecule type" value="Genomic_DNA"/>
</dbReference>
<gene>
    <name evidence="2" type="ORF">UFOPK2627_00471</name>
    <name evidence="3" type="ORF">UFOPK2879_00651</name>
    <name evidence="4" type="ORF">UFOPK3078_00507</name>
    <name evidence="5" type="ORF">UFOPK3288_00708</name>
    <name evidence="1" type="ORF">UFOPK3962_00641</name>
    <name evidence="6" type="ORF">UFOPK4245_00730</name>
    <name evidence="7" type="ORF">UFOPK4337_00325</name>
</gene>
<dbReference type="EMBL" id="CAEZYA010000009">
    <property type="protein sequence ID" value="CAB4700747.1"/>
    <property type="molecule type" value="Genomic_DNA"/>
</dbReference>
<evidence type="ECO:0000313" key="7">
    <source>
        <dbReference type="EMBL" id="CAB5054455.1"/>
    </source>
</evidence>
<evidence type="ECO:0000313" key="3">
    <source>
        <dbReference type="EMBL" id="CAB4765636.1"/>
    </source>
</evidence>
<dbReference type="EMBL" id="CAFBLC010000019">
    <property type="protein sequence ID" value="CAB4854482.1"/>
    <property type="molecule type" value="Genomic_DNA"/>
</dbReference>
<dbReference type="AlphaFoldDB" id="A0A6J5Z6N4"/>
<dbReference type="EMBL" id="CAFBQM010000007">
    <property type="protein sequence ID" value="CAB5054455.1"/>
    <property type="molecule type" value="Genomic_DNA"/>
</dbReference>